<reference evidence="4" key="2">
    <citation type="submission" date="2021-04" db="EMBL/GenBank/DDBJ databases">
        <authorList>
            <person name="Gilroy R."/>
        </authorList>
    </citation>
    <scope>NUCLEOTIDE SEQUENCE</scope>
    <source>
        <strain evidence="4">ChiHecolR3B27-1887</strain>
    </source>
</reference>
<dbReference type="InterPro" id="IPR048389">
    <property type="entry name" value="YciQ-like_C"/>
</dbReference>
<dbReference type="InterPro" id="IPR018702">
    <property type="entry name" value="DUF2207"/>
</dbReference>
<feature type="transmembrane region" description="Helical" evidence="1">
    <location>
        <begin position="273"/>
        <end position="296"/>
    </location>
</feature>
<feature type="domain" description="Predicted membrane protein YciQ-like C-terminal" evidence="3">
    <location>
        <begin position="311"/>
        <end position="576"/>
    </location>
</feature>
<name>A0A9D2IP46_9ACTN</name>
<keyword evidence="1" id="KW-0472">Membrane</keyword>
<comment type="caution">
    <text evidence="4">The sequence shown here is derived from an EMBL/GenBank/DDBJ whole genome shotgun (WGS) entry which is preliminary data.</text>
</comment>
<dbReference type="Proteomes" id="UP000824029">
    <property type="component" value="Unassembled WGS sequence"/>
</dbReference>
<dbReference type="Pfam" id="PF09972">
    <property type="entry name" value="DUF2207"/>
    <property type="match status" value="1"/>
</dbReference>
<organism evidence="4 5">
    <name type="scientific">Candidatus Olsenella stercoravium</name>
    <dbReference type="NCBI Taxonomy" id="2838713"/>
    <lineage>
        <taxon>Bacteria</taxon>
        <taxon>Bacillati</taxon>
        <taxon>Actinomycetota</taxon>
        <taxon>Coriobacteriia</taxon>
        <taxon>Coriobacteriales</taxon>
        <taxon>Atopobiaceae</taxon>
        <taxon>Olsenella</taxon>
    </lineage>
</organism>
<feature type="transmembrane region" description="Helical" evidence="1">
    <location>
        <begin position="468"/>
        <end position="489"/>
    </location>
</feature>
<keyword evidence="1" id="KW-1133">Transmembrane helix</keyword>
<dbReference type="EMBL" id="DXBZ01000054">
    <property type="protein sequence ID" value="HIZ18029.1"/>
    <property type="molecule type" value="Genomic_DNA"/>
</dbReference>
<evidence type="ECO:0000259" key="3">
    <source>
        <dbReference type="Pfam" id="PF20990"/>
    </source>
</evidence>
<gene>
    <name evidence="4" type="ORF">IAA22_02810</name>
</gene>
<dbReference type="Pfam" id="PF20990">
    <property type="entry name" value="DUF2207_C"/>
    <property type="match status" value="1"/>
</dbReference>
<accession>A0A9D2IP46</accession>
<feature type="transmembrane region" description="Helical" evidence="1">
    <location>
        <begin position="495"/>
        <end position="514"/>
    </location>
</feature>
<reference evidence="4" key="1">
    <citation type="journal article" date="2021" name="PeerJ">
        <title>Extensive microbial diversity within the chicken gut microbiome revealed by metagenomics and culture.</title>
        <authorList>
            <person name="Gilroy R."/>
            <person name="Ravi A."/>
            <person name="Getino M."/>
            <person name="Pursley I."/>
            <person name="Horton D.L."/>
            <person name="Alikhan N.F."/>
            <person name="Baker D."/>
            <person name="Gharbi K."/>
            <person name="Hall N."/>
            <person name="Watson M."/>
            <person name="Adriaenssens E.M."/>
            <person name="Foster-Nyarko E."/>
            <person name="Jarju S."/>
            <person name="Secka A."/>
            <person name="Antonio M."/>
            <person name="Oren A."/>
            <person name="Chaudhuri R.R."/>
            <person name="La Ragione R."/>
            <person name="Hildebrand F."/>
            <person name="Pallen M.J."/>
        </authorList>
    </citation>
    <scope>NUCLEOTIDE SEQUENCE</scope>
    <source>
        <strain evidence="4">ChiHecolR3B27-1887</strain>
    </source>
</reference>
<evidence type="ECO:0000313" key="4">
    <source>
        <dbReference type="EMBL" id="HIZ18029.1"/>
    </source>
</evidence>
<evidence type="ECO:0000259" key="2">
    <source>
        <dbReference type="Pfam" id="PF09972"/>
    </source>
</evidence>
<evidence type="ECO:0000256" key="1">
    <source>
        <dbReference type="SAM" id="Phobius"/>
    </source>
</evidence>
<protein>
    <submittedName>
        <fullName evidence="4">DUF2207 domain-containing protein</fullName>
    </submittedName>
</protein>
<keyword evidence="1" id="KW-0812">Transmembrane</keyword>
<feature type="domain" description="DUF2207" evidence="2">
    <location>
        <begin position="39"/>
        <end position="234"/>
    </location>
</feature>
<dbReference type="AlphaFoldDB" id="A0A9D2IP46"/>
<sequence>MSDRPASRPWPLLLVLPVLLALPIVLLAPSTAQAREYEMTRTEIDAEVRQDGSLLVTEVRTFDFDGSFNGVYWDIPQGYNSSNGKDVEVDVILAGEGSPGDVSDFEESASGQPGTYEVSDLGSDVRRVKLYAPHEDETVQFTIVYEATGILTNWEDTAELYWKFVSDGWEEPSENVTCTLHLPVSSGETVSPGENVRAWGHGPLDASVEFSGDEIVYTVPGVGTDEFAEMRVTFPSAWVPSLEVSEGEALPGILAEEQQWADEANARRARVRAVYVGGIVGDVAVAAGTVVAALVVRSRYRRDFRPQFQGTYYRDVPTGDHPAVLGTLFNGGDAESKELTVALMRLTDEGYVRLERVKKQRDGLFGKRDEEDFRLVKLRDVPSAEEVSGRVTRDARDVDERTLSFLFNQVAADGGEGASELLFSQIDVYAKEHAQDYADALDGWKGVVEGSCLERFLGDGRPVRGRTLLLVLGIVCFAAAALSCIMVLATGSSPILALVLAALLAGAGVVAFVIRGSMPGLDKEAVEVKAKLEALQRWLREFTRLEEAVPTDVVLWRRLLVMAVALDVADEVAEQLRVALPKVLDDPLIMPTYAWIYWHTPGGPTPADELTDQLDSAHHVSAAALASSELSSGSGAGGGFSGGGGGGFGGGGGGGAF</sequence>
<proteinExistence type="predicted"/>
<evidence type="ECO:0000313" key="5">
    <source>
        <dbReference type="Proteomes" id="UP000824029"/>
    </source>
</evidence>